<feature type="compositionally biased region" description="Polar residues" evidence="1">
    <location>
        <begin position="811"/>
        <end position="822"/>
    </location>
</feature>
<reference evidence="2 3" key="1">
    <citation type="submission" date="2018-05" db="EMBL/GenBank/DDBJ databases">
        <title>Genome sequencing and assembly of the regulated plant pathogen Lachnellula willkommii and related sister species for the development of diagnostic species identification markers.</title>
        <authorList>
            <person name="Giroux E."/>
            <person name="Bilodeau G."/>
        </authorList>
    </citation>
    <scope>NUCLEOTIDE SEQUENCE [LARGE SCALE GENOMIC DNA]</scope>
    <source>
        <strain evidence="2 3">CBS 160.35</strain>
    </source>
</reference>
<evidence type="ECO:0000256" key="1">
    <source>
        <dbReference type="SAM" id="MobiDB-lite"/>
    </source>
</evidence>
<comment type="caution">
    <text evidence="2">The sequence shown here is derived from an EMBL/GenBank/DDBJ whole genome shotgun (WGS) entry which is preliminary data.</text>
</comment>
<protein>
    <recommendedName>
        <fullName evidence="4">Pfs domain protein</fullName>
    </recommendedName>
</protein>
<feature type="compositionally biased region" description="Low complexity" evidence="1">
    <location>
        <begin position="794"/>
        <end position="810"/>
    </location>
</feature>
<evidence type="ECO:0000313" key="2">
    <source>
        <dbReference type="EMBL" id="TVY45349.1"/>
    </source>
</evidence>
<keyword evidence="3" id="KW-1185">Reference proteome</keyword>
<evidence type="ECO:0008006" key="4">
    <source>
        <dbReference type="Google" id="ProtNLM"/>
    </source>
</evidence>
<dbReference type="OrthoDB" id="1577640at2759"/>
<organism evidence="2 3">
    <name type="scientific">Lachnellula occidentalis</name>
    <dbReference type="NCBI Taxonomy" id="215460"/>
    <lineage>
        <taxon>Eukaryota</taxon>
        <taxon>Fungi</taxon>
        <taxon>Dikarya</taxon>
        <taxon>Ascomycota</taxon>
        <taxon>Pezizomycotina</taxon>
        <taxon>Leotiomycetes</taxon>
        <taxon>Helotiales</taxon>
        <taxon>Lachnaceae</taxon>
        <taxon>Lachnellula</taxon>
    </lineage>
</organism>
<dbReference type="EMBL" id="QGMI01000198">
    <property type="protein sequence ID" value="TVY45349.1"/>
    <property type="molecule type" value="Genomic_DNA"/>
</dbReference>
<feature type="region of interest" description="Disordered" evidence="1">
    <location>
        <begin position="793"/>
        <end position="877"/>
    </location>
</feature>
<dbReference type="AlphaFoldDB" id="A0A8H8UEM5"/>
<sequence length="929" mass="103461">MPGLEEVWNLGTSDLVDSENAVPDASGASTYGYPAHKKLSGAGVPPRTQVAYGSGSRNGLPLPAQPLEGRKSNLPLDAFQPAECEQTDMQDIRRVVLEQLEDFPLLNPAGQNAEDTGAISLDDNGPTEGQEFTAKFQVNWNVREFMKTQFEETGNTPIGSVIALSGSALCAQATTVQVYMEQHWPNTGAILLDSLELFLAYGNFASFNVPVGHSSKLQCMFFLELFLVELTGTKDTIVEVAQQLAWLGTALRTSHDCNVARSECHIFGQDLSFQLQFTVFPLEKDEKSCWHGLFFNAVIAYGFPINRRNHGEGLEIPIQMMSALAGASQAVEFDGGLLLKGFSSMLVPLKRVDSSVQWHYIRNEDESRLPYWEVDYQCPGRAHLDNVDYNALTTTRAFVGWWSKTATHLGTADTNYDNIDWSDTQEPGRSTEFNGGALGFQNLGAGQLNFSPGRKDGKLHISRSGPYQRIVKYASKTPVVLYDTCEKRAWLVPSSAVIAHIAQTRHFREPFSVDGKVVEFTPTDPSLDVHEGAEQMLLENCAVKLITTELGVGEFYFRDLVLNIWSLLESLMDMGIKKETSQDPAVHVTLRIHLKGWEFMDLVDERSPVRLKETTIQKSHGGWTDLAKDINAVVLFASGLEDIIKPVQKFGANLCHQWQRVPKDKDFLAASVSILNRLYEEAGSRLTKKYLTSTHLQWHRGECLFESCPYGVRRYECTCDRPQHIFHESLFTLGKSNSPGPLLDEGGAVIFGQSQSSTGFGISSRHQKKMEAKAAVKRASIYTQANTTFLRPIEASTSTSSPETSAMETSLQNQETGPFTLTSEEDTDSEDGYSDSVEQLPERAELGKRKRSQEDLAIFQGPPIPMQQPFRGDHELNDRNESIQSFPLAQCLVKSRDDQMNQPHSHIPDQNLEVPRLRRKSTLQVRSVT</sequence>
<accession>A0A8H8UEM5</accession>
<name>A0A8H8UEM5_9HELO</name>
<proteinExistence type="predicted"/>
<feature type="region of interest" description="Disordered" evidence="1">
    <location>
        <begin position="19"/>
        <end position="67"/>
    </location>
</feature>
<evidence type="ECO:0000313" key="3">
    <source>
        <dbReference type="Proteomes" id="UP000443090"/>
    </source>
</evidence>
<gene>
    <name evidence="2" type="ORF">LOCC1_G005972</name>
</gene>
<dbReference type="Proteomes" id="UP000443090">
    <property type="component" value="Unassembled WGS sequence"/>
</dbReference>
<feature type="compositionally biased region" description="Acidic residues" evidence="1">
    <location>
        <begin position="823"/>
        <end position="833"/>
    </location>
</feature>
<feature type="region of interest" description="Disordered" evidence="1">
    <location>
        <begin position="894"/>
        <end position="929"/>
    </location>
</feature>